<evidence type="ECO:0000313" key="1">
    <source>
        <dbReference type="EMBL" id="KXB33923.1"/>
    </source>
</evidence>
<keyword evidence="2" id="KW-1185">Reference proteome</keyword>
<gene>
    <name evidence="1" type="ORF">HMPREF3192_01156</name>
</gene>
<name>A0A133XSJ7_9ACTN</name>
<comment type="caution">
    <text evidence="1">The sequence shown here is derived from an EMBL/GenBank/DDBJ whole genome shotgun (WGS) entry which is preliminary data.</text>
</comment>
<proteinExistence type="predicted"/>
<dbReference type="EMBL" id="LSCR01000029">
    <property type="protein sequence ID" value="KXB33923.1"/>
    <property type="molecule type" value="Genomic_DNA"/>
</dbReference>
<dbReference type="Proteomes" id="UP000070675">
    <property type="component" value="Unassembled WGS sequence"/>
</dbReference>
<dbReference type="PATRIC" id="fig|1393034.3.peg.1124"/>
<dbReference type="STRING" id="1393034.HMPREF3192_01156"/>
<sequence>MDDMNRMGMHNFDVNSANSADGYDNSDTVAVADADAAAVANASVFWAVTPTNSVMSAQAYKKCIKQLPAQQTSEKHSLCAPRLFGLCRPVGVYIIEARRRCLARPCQARSF</sequence>
<reference evidence="2" key="1">
    <citation type="submission" date="2016-01" db="EMBL/GenBank/DDBJ databases">
        <authorList>
            <person name="Mitreva M."/>
            <person name="Pepin K.H."/>
            <person name="Mihindukulasuriya K.A."/>
            <person name="Fulton R."/>
            <person name="Fronick C."/>
            <person name="O'Laughlin M."/>
            <person name="Miner T."/>
            <person name="Herter B."/>
            <person name="Rosa B.A."/>
            <person name="Cordes M."/>
            <person name="Tomlinson C."/>
            <person name="Wollam A."/>
            <person name="Palsikar V.B."/>
            <person name="Mardis E.R."/>
            <person name="Wilson R.K."/>
        </authorList>
    </citation>
    <scope>NUCLEOTIDE SEQUENCE [LARGE SCALE GENOMIC DNA]</scope>
    <source>
        <strain evidence="2">DNF00019</strain>
    </source>
</reference>
<dbReference type="AlphaFoldDB" id="A0A133XSJ7"/>
<accession>A0A133XSJ7</accession>
<protein>
    <submittedName>
        <fullName evidence="1">Uncharacterized protein</fullName>
    </submittedName>
</protein>
<dbReference type="RefSeq" id="WP_066306023.1">
    <property type="nucleotide sequence ID" value="NZ_KQ959507.1"/>
</dbReference>
<evidence type="ECO:0000313" key="2">
    <source>
        <dbReference type="Proteomes" id="UP000070675"/>
    </source>
</evidence>
<organism evidence="1 2">
    <name type="scientific">Atopobium deltae</name>
    <dbReference type="NCBI Taxonomy" id="1393034"/>
    <lineage>
        <taxon>Bacteria</taxon>
        <taxon>Bacillati</taxon>
        <taxon>Actinomycetota</taxon>
        <taxon>Coriobacteriia</taxon>
        <taxon>Coriobacteriales</taxon>
        <taxon>Atopobiaceae</taxon>
        <taxon>Atopobium</taxon>
    </lineage>
</organism>